<dbReference type="Proteomes" id="UP000324800">
    <property type="component" value="Unassembled WGS sequence"/>
</dbReference>
<feature type="compositionally biased region" description="Polar residues" evidence="2">
    <location>
        <begin position="371"/>
        <end position="383"/>
    </location>
</feature>
<keyword evidence="1" id="KW-0233">DNA recombination</keyword>
<feature type="domain" description="Tyr recombinase" evidence="3">
    <location>
        <begin position="749"/>
        <end position="952"/>
    </location>
</feature>
<comment type="caution">
    <text evidence="4">The sequence shown here is derived from an EMBL/GenBank/DDBJ whole genome shotgun (WGS) entry which is preliminary data.</text>
</comment>
<evidence type="ECO:0000256" key="1">
    <source>
        <dbReference type="ARBA" id="ARBA00023172"/>
    </source>
</evidence>
<dbReference type="InterPro" id="IPR002104">
    <property type="entry name" value="Integrase_catalytic"/>
</dbReference>
<gene>
    <name evidence="4" type="ORF">EZS28_025072</name>
</gene>
<organism evidence="4 5">
    <name type="scientific">Streblomastix strix</name>
    <dbReference type="NCBI Taxonomy" id="222440"/>
    <lineage>
        <taxon>Eukaryota</taxon>
        <taxon>Metamonada</taxon>
        <taxon>Preaxostyla</taxon>
        <taxon>Oxymonadida</taxon>
        <taxon>Streblomastigidae</taxon>
        <taxon>Streblomastix</taxon>
    </lineage>
</organism>
<feature type="region of interest" description="Disordered" evidence="2">
    <location>
        <begin position="962"/>
        <end position="983"/>
    </location>
</feature>
<dbReference type="GO" id="GO:0003677">
    <property type="term" value="F:DNA binding"/>
    <property type="evidence" value="ECO:0007669"/>
    <property type="project" value="InterPro"/>
</dbReference>
<feature type="compositionally biased region" description="Basic and acidic residues" evidence="2">
    <location>
        <begin position="1076"/>
        <end position="1088"/>
    </location>
</feature>
<evidence type="ECO:0000256" key="2">
    <source>
        <dbReference type="SAM" id="MobiDB-lite"/>
    </source>
</evidence>
<dbReference type="SUPFAM" id="SSF56349">
    <property type="entry name" value="DNA breaking-rejoining enzymes"/>
    <property type="match status" value="1"/>
</dbReference>
<dbReference type="InterPro" id="IPR013762">
    <property type="entry name" value="Integrase-like_cat_sf"/>
</dbReference>
<dbReference type="GO" id="GO:0006310">
    <property type="term" value="P:DNA recombination"/>
    <property type="evidence" value="ECO:0007669"/>
    <property type="project" value="UniProtKB-KW"/>
</dbReference>
<reference evidence="4 5" key="1">
    <citation type="submission" date="2019-03" db="EMBL/GenBank/DDBJ databases">
        <title>Single cell metagenomics reveals metabolic interactions within the superorganism composed of flagellate Streblomastix strix and complex community of Bacteroidetes bacteria on its surface.</title>
        <authorList>
            <person name="Treitli S.C."/>
            <person name="Kolisko M."/>
            <person name="Husnik F."/>
            <person name="Keeling P."/>
            <person name="Hampl V."/>
        </authorList>
    </citation>
    <scope>NUCLEOTIDE SEQUENCE [LARGE SCALE GENOMIC DNA]</scope>
    <source>
        <strain evidence="4">ST1C</strain>
    </source>
</reference>
<evidence type="ECO:0000313" key="4">
    <source>
        <dbReference type="EMBL" id="KAA6379400.1"/>
    </source>
</evidence>
<name>A0A5J4VAC9_9EUKA</name>
<accession>A0A5J4VAC9</accession>
<feature type="region of interest" description="Disordered" evidence="2">
    <location>
        <begin position="39"/>
        <end position="115"/>
    </location>
</feature>
<dbReference type="InterPro" id="IPR011010">
    <property type="entry name" value="DNA_brk_join_enz"/>
</dbReference>
<sequence>MIRANMGLDQVTGVHNDRILPDLQGQPQRNSFSYNSQTLSVQGNTENKQGIQGNTSDGTGGGNYRNNNQGTSEMLESNFHSTETGRRMEKDPGRNTIERRDPTFTFSNAGSRGCQNDNLTNGLVNQVRPVVSFPPSDSLRTTQTLSSIRSGGIVQQVQGNAFWDPTLADILYRSNESNPNGGEKDMGSANKQLFGRYSPITPGLSDFETINNPFDGNIRTAWSNNLAQEVRTGTETGVGVLRMDLELGNNGIIYAGRSKIDDLGFTQEISKDNFGQSYDQSKISGSDNWNFKFSQNTVQGGFPLSDATIHSTNMSSERTRMVRDDEITDVSTARDVLVDQQEIRKQETFFDMEHSSRDSNYGCSPPGLGSDSGTENGRSSSSMGPLEKGGNEMDKQQEGNGGHFLRSSVFRNTLRTIGNEGDSDKIGQLFDSIQSQKTEGSTTTSIWSYESIQDNPTFGSLSINSTRSRSDQLHSRFSEQIGQLGRLQYKPTIGANPISLVEPRANSGFIRKPIQCDSTSLCINRPEGLECAMDRSIQPYMGERNPLDPPSYPNDILDFNDTQTIMNYSDCGGTLVARPTLVHNSVTRKSKIDYPWTIQPNPDSGSEYDSETSPPPTRQDSSLPHGYIADRGHELLTKFLDAVGLSRPAQALLIGGQKFQSIRRYYYAMATLDDWMKSKQYSIQDVLRMKPGFIIPEVMAWFTGQHKTPQSSLNKQSCIKTMIQLIFDREPMHDTPSALTYRAISNCNIVTRKYAHDWDIDILFNHWATQPKDQMLTNQDLQIKLASLLLSVCFLRITEISEIDLNLSNFNFQNHTALVTLSPKTTNALEQYEVRRTGILNLCPNVTLFTWLERLREHFHKEITTLSSLFWTEQWKPMSIAKIFELLTLLIKKIGIEGFTAYSIKHASTTKLAAMGIQERDLNMFTNHAPDSKSARNYYVFAANRQVNGIVERLVTIDHGLENQDSTSTNVSQQKRKNEVPNGDIHTLSPQGGDSIFLPFGTSFLPLSHPGFLPNPSSELKVQTSNANTTTNPCQTTPVVEWEQLRFKPIDDRERAAKQQDQAKTPKTNPFTSLHEPSKGFLQREQELKTGQSQMMKDTPCLDESNQRN</sequence>
<feature type="compositionally biased region" description="Polar residues" evidence="2">
    <location>
        <begin position="104"/>
        <end position="115"/>
    </location>
</feature>
<feature type="region of interest" description="Disordered" evidence="2">
    <location>
        <begin position="347"/>
        <end position="406"/>
    </location>
</feature>
<dbReference type="PROSITE" id="PS51898">
    <property type="entry name" value="TYR_RECOMBINASE"/>
    <property type="match status" value="1"/>
</dbReference>
<dbReference type="OrthoDB" id="7477527at2759"/>
<feature type="region of interest" description="Disordered" evidence="2">
    <location>
        <begin position="1054"/>
        <end position="1109"/>
    </location>
</feature>
<dbReference type="Gene3D" id="1.10.443.10">
    <property type="entry name" value="Intergrase catalytic core"/>
    <property type="match status" value="1"/>
</dbReference>
<feature type="compositionally biased region" description="Polar residues" evidence="2">
    <location>
        <begin position="963"/>
        <end position="973"/>
    </location>
</feature>
<feature type="compositionally biased region" description="Basic and acidic residues" evidence="2">
    <location>
        <begin position="347"/>
        <end position="357"/>
    </location>
</feature>
<feature type="compositionally biased region" description="Basic and acidic residues" evidence="2">
    <location>
        <begin position="83"/>
        <end position="102"/>
    </location>
</feature>
<feature type="region of interest" description="Disordered" evidence="2">
    <location>
        <begin position="594"/>
        <end position="626"/>
    </location>
</feature>
<dbReference type="AlphaFoldDB" id="A0A5J4VAC9"/>
<proteinExistence type="predicted"/>
<protein>
    <recommendedName>
        <fullName evidence="3">Tyr recombinase domain-containing protein</fullName>
    </recommendedName>
</protein>
<feature type="compositionally biased region" description="Polar residues" evidence="2">
    <location>
        <begin position="1059"/>
        <end position="1072"/>
    </location>
</feature>
<feature type="compositionally biased region" description="Polar residues" evidence="2">
    <location>
        <begin position="39"/>
        <end position="57"/>
    </location>
</feature>
<evidence type="ECO:0000259" key="3">
    <source>
        <dbReference type="PROSITE" id="PS51898"/>
    </source>
</evidence>
<dbReference type="EMBL" id="SNRW01008519">
    <property type="protein sequence ID" value="KAA6379400.1"/>
    <property type="molecule type" value="Genomic_DNA"/>
</dbReference>
<evidence type="ECO:0000313" key="5">
    <source>
        <dbReference type="Proteomes" id="UP000324800"/>
    </source>
</evidence>
<feature type="compositionally biased region" description="Polar residues" evidence="2">
    <location>
        <begin position="64"/>
        <end position="82"/>
    </location>
</feature>
<dbReference type="GO" id="GO:0015074">
    <property type="term" value="P:DNA integration"/>
    <property type="evidence" value="ECO:0007669"/>
    <property type="project" value="InterPro"/>
</dbReference>